<reference evidence="2 3" key="1">
    <citation type="submission" date="2018-06" db="EMBL/GenBank/DDBJ databases">
        <title>Chryseolinea flavus sp. nov., a member of the phylum Bacteroidetes isolated from soil.</title>
        <authorList>
            <person name="Li Y."/>
            <person name="Wang J."/>
        </authorList>
    </citation>
    <scope>NUCLEOTIDE SEQUENCE [LARGE SCALE GENOMIC DNA]</scope>
    <source>
        <strain evidence="2 3">SDU1-6</strain>
    </source>
</reference>
<sequence>MESRRDVFQAIADPTRREIIALIATKSLNVNAIAEQFDMTRQAVSLHIKILEECGLIMLKQHGRERHCEAQLEKLSEVSAWIEQFKQHFEQKLDSLEKYLTKLQKQRKHGNKK</sequence>
<dbReference type="InterPro" id="IPR011991">
    <property type="entry name" value="ArsR-like_HTH"/>
</dbReference>
<dbReference type="OrthoDB" id="9799175at2"/>
<keyword evidence="3" id="KW-1185">Reference proteome</keyword>
<dbReference type="Gene3D" id="1.10.10.10">
    <property type="entry name" value="Winged helix-like DNA-binding domain superfamily/Winged helix DNA-binding domain"/>
    <property type="match status" value="1"/>
</dbReference>
<dbReference type="InterPro" id="IPR001845">
    <property type="entry name" value="HTH_ArsR_DNA-bd_dom"/>
</dbReference>
<dbReference type="SMART" id="SM00418">
    <property type="entry name" value="HTH_ARSR"/>
    <property type="match status" value="1"/>
</dbReference>
<proteinExistence type="predicted"/>
<dbReference type="InterPro" id="IPR036388">
    <property type="entry name" value="WH-like_DNA-bd_sf"/>
</dbReference>
<dbReference type="CDD" id="cd00090">
    <property type="entry name" value="HTH_ARSR"/>
    <property type="match status" value="1"/>
</dbReference>
<dbReference type="PANTHER" id="PTHR38600">
    <property type="entry name" value="TRANSCRIPTIONAL REGULATORY PROTEIN"/>
    <property type="match status" value="1"/>
</dbReference>
<evidence type="ECO:0000313" key="3">
    <source>
        <dbReference type="Proteomes" id="UP000251889"/>
    </source>
</evidence>
<evidence type="ECO:0000259" key="1">
    <source>
        <dbReference type="PROSITE" id="PS50987"/>
    </source>
</evidence>
<dbReference type="PANTHER" id="PTHR38600:SF1">
    <property type="entry name" value="TRANSCRIPTIONAL REGULATORY PROTEIN"/>
    <property type="match status" value="1"/>
</dbReference>
<protein>
    <submittedName>
        <fullName evidence="2">Transcriptional regulator</fullName>
    </submittedName>
</protein>
<evidence type="ECO:0000313" key="2">
    <source>
        <dbReference type="EMBL" id="RAW00592.1"/>
    </source>
</evidence>
<organism evidence="2 3">
    <name type="scientific">Pseudochryseolinea flava</name>
    <dbReference type="NCBI Taxonomy" id="2059302"/>
    <lineage>
        <taxon>Bacteria</taxon>
        <taxon>Pseudomonadati</taxon>
        <taxon>Bacteroidota</taxon>
        <taxon>Cytophagia</taxon>
        <taxon>Cytophagales</taxon>
        <taxon>Fulvivirgaceae</taxon>
        <taxon>Pseudochryseolinea</taxon>
    </lineage>
</organism>
<name>A0A364Y2Q3_9BACT</name>
<accession>A0A364Y2Q3</accession>
<dbReference type="NCBIfam" id="NF033788">
    <property type="entry name" value="HTH_metalloreg"/>
    <property type="match status" value="1"/>
</dbReference>
<gene>
    <name evidence="2" type="ORF">DQQ10_13435</name>
</gene>
<dbReference type="Pfam" id="PF01022">
    <property type="entry name" value="HTH_5"/>
    <property type="match status" value="1"/>
</dbReference>
<dbReference type="PROSITE" id="PS50987">
    <property type="entry name" value="HTH_ARSR_2"/>
    <property type="match status" value="1"/>
</dbReference>
<dbReference type="InterPro" id="IPR036390">
    <property type="entry name" value="WH_DNA-bd_sf"/>
</dbReference>
<dbReference type="EMBL" id="QMFY01000006">
    <property type="protein sequence ID" value="RAW00592.1"/>
    <property type="molecule type" value="Genomic_DNA"/>
</dbReference>
<dbReference type="RefSeq" id="WP_112747392.1">
    <property type="nucleotide sequence ID" value="NZ_QMFY01000006.1"/>
</dbReference>
<dbReference type="GO" id="GO:0003700">
    <property type="term" value="F:DNA-binding transcription factor activity"/>
    <property type="evidence" value="ECO:0007669"/>
    <property type="project" value="InterPro"/>
</dbReference>
<dbReference type="PRINTS" id="PR00778">
    <property type="entry name" value="HTHARSR"/>
</dbReference>
<dbReference type="SUPFAM" id="SSF46785">
    <property type="entry name" value="Winged helix' DNA-binding domain"/>
    <property type="match status" value="1"/>
</dbReference>
<dbReference type="AlphaFoldDB" id="A0A364Y2Q3"/>
<dbReference type="Proteomes" id="UP000251889">
    <property type="component" value="Unassembled WGS sequence"/>
</dbReference>
<feature type="domain" description="HTH arsR-type" evidence="1">
    <location>
        <begin position="1"/>
        <end position="93"/>
    </location>
</feature>
<comment type="caution">
    <text evidence="2">The sequence shown here is derived from an EMBL/GenBank/DDBJ whole genome shotgun (WGS) entry which is preliminary data.</text>
</comment>